<dbReference type="VEuPathDB" id="VectorBase:ADAC007076"/>
<dbReference type="EnsemblMetazoa" id="ADAC007076-RA">
    <property type="protein sequence ID" value="ADAC007076-PA"/>
    <property type="gene ID" value="ADAC007076"/>
</dbReference>
<evidence type="ECO:0000256" key="2">
    <source>
        <dbReference type="SAM" id="MobiDB-lite"/>
    </source>
</evidence>
<feature type="domain" description="CABIT" evidence="3">
    <location>
        <begin position="487"/>
        <end position="723"/>
    </location>
</feature>
<accession>W5J9Y5</accession>
<feature type="region of interest" description="Disordered" evidence="2">
    <location>
        <begin position="805"/>
        <end position="827"/>
    </location>
</feature>
<feature type="compositionally biased region" description="Basic residues" evidence="2">
    <location>
        <begin position="926"/>
        <end position="937"/>
    </location>
</feature>
<dbReference type="PANTHER" id="PTHR14454">
    <property type="entry name" value="GRB2-ASSOCIATED AND REGULATOR OF MAPK PROTEIN FAMILY MEMBER"/>
    <property type="match status" value="1"/>
</dbReference>
<feature type="compositionally biased region" description="Basic residues" evidence="2">
    <location>
        <begin position="413"/>
        <end position="427"/>
    </location>
</feature>
<dbReference type="EMBL" id="ADMH02001732">
    <property type="protein sequence ID" value="ETN61272.1"/>
    <property type="molecule type" value="Genomic_DNA"/>
</dbReference>
<dbReference type="InterPro" id="IPR052281">
    <property type="entry name" value="GAREM"/>
</dbReference>
<dbReference type="HOGENOM" id="CLU_007288_0_0_1"/>
<dbReference type="eggNOG" id="ENOG502QVCY">
    <property type="taxonomic scope" value="Eukaryota"/>
</dbReference>
<reference evidence="4 6" key="1">
    <citation type="journal article" date="2010" name="BMC Genomics">
        <title>Combination of measures distinguishes pre-miRNAs from other stem-loops in the genome of the newly sequenced Anopheles darlingi.</title>
        <authorList>
            <person name="Mendes N.D."/>
            <person name="Freitas A.T."/>
            <person name="Vasconcelos A.T."/>
            <person name="Sagot M.F."/>
        </authorList>
    </citation>
    <scope>NUCLEOTIDE SEQUENCE</scope>
</reference>
<feature type="compositionally biased region" description="Low complexity" evidence="2">
    <location>
        <begin position="1164"/>
        <end position="1179"/>
    </location>
</feature>
<dbReference type="FunCoup" id="W5J9Y5">
    <property type="interactions" value="42"/>
</dbReference>
<dbReference type="Pfam" id="PF12736">
    <property type="entry name" value="CABIT"/>
    <property type="match status" value="1"/>
</dbReference>
<feature type="region of interest" description="Disordered" evidence="2">
    <location>
        <begin position="39"/>
        <end position="69"/>
    </location>
</feature>
<dbReference type="InterPro" id="IPR025946">
    <property type="entry name" value="CABIT_dom"/>
</dbReference>
<evidence type="ECO:0000259" key="3">
    <source>
        <dbReference type="Pfam" id="PF12736"/>
    </source>
</evidence>
<protein>
    <submittedName>
        <fullName evidence="4">Serrano protein</fullName>
    </submittedName>
</protein>
<dbReference type="STRING" id="43151.W5J9Y5"/>
<reference evidence="4" key="2">
    <citation type="submission" date="2010-05" db="EMBL/GenBank/DDBJ databases">
        <authorList>
            <person name="Almeida L.G."/>
            <person name="Nicolas M.F."/>
            <person name="Souza R.C."/>
            <person name="Vasconcelos A.T.R."/>
        </authorList>
    </citation>
    <scope>NUCLEOTIDE SEQUENCE</scope>
</reference>
<feature type="compositionally biased region" description="Low complexity" evidence="2">
    <location>
        <begin position="342"/>
        <end position="354"/>
    </location>
</feature>
<feature type="compositionally biased region" description="Polar residues" evidence="2">
    <location>
        <begin position="1036"/>
        <end position="1049"/>
    </location>
</feature>
<feature type="region of interest" description="Disordered" evidence="2">
    <location>
        <begin position="1032"/>
        <end position="1064"/>
    </location>
</feature>
<feature type="region of interest" description="Disordered" evidence="2">
    <location>
        <begin position="989"/>
        <end position="1016"/>
    </location>
</feature>
<feature type="compositionally biased region" description="Low complexity" evidence="2">
    <location>
        <begin position="861"/>
        <end position="878"/>
    </location>
</feature>
<sequence length="1233" mass="133069">MAPQAIPLLALSCEDTTAYGPLLNHSTISAFRRSRAHSGVMWSSTGTRDSKSKTRFPPPPPEEGKWVTGQDAAGGGCLETAIGTAIDQQLAQSSFTSLQRDQQEKEEISQPTFLLWVAFSRRFNLFHDTAGDGGGGGGGVVVTTSRGVLQQLLHYIVTDTHNDSSRCSWIVRILRKRQSLVQLLGHDFLDQPLWRSTNDNDDDDDDTNGTTGECIDKFTTARNGGFSILAAEPHAERTHLVTHQINRTGSTSLVSKRYRRRLYQHRPAAASVLAAKTALSGSNIILQRRHRRGPSPSTHSVENVIDASAAPDGRTSIGQQIANYFLRIRRSRSSHAVTGTGHQQQQQHAAAAHHQQIRDGSRNRAATNQRTAGSVLPSSVSCDLRFGRASSSNKDDDDDHDDHDATTTTTTKTAKRKAVATRTRRKDRRDGSTSTGTAAPLASATSSGAVPSNMAATDGQIILAASRFGSDSAPPVYLRDFAKSSELPAVGKIVKGQYYNLGVPTLSNPSLQSTALFLNAGRKYQILAQPIKIKEGRKNTNVGPKVLIPESYAGYFELLSEDGRSTRCIESVLELSRRRNFRVLVRETVRCNHNSKSVHAGEILTTISDNGKQLQCRTSKDEIVNLPLEAKAKFSPIAKEDSISGVHTVRNLLQKRMPVTVRLVHGAAPKGLKQPFVPELRLLGCVEVDRIFALPLQKDMDLISVPLNAKIKIQRAKNMDQLDHFIEYSRFLDKAHRLLVDARDRLQIIDLKLTEKEKKDSSKLAAAAGGGAIGANGRNKTLTSTLSGLTANGYVLKKSNSCDSNRYSPPIGGGGGGGSGGSQNGSIADEYDEIDQIYDYVRGLAPLPKNLYKFEAIEPISSSPPTATTPTAATTPISNSLLGPATHQHSLKTVENMKTAQSNAINNNYETISRQQQQQQQQQQLSHHHHHHHHHHGQQQQQTNGHSHHPSHHGHGGGTTATNSLESSSKHTSTAATLNAINNNNNNAGGHVLTTLDHKPIPPPIETIPGKKLPEKRQRPTLPKLYFKSNIGLHQKSPTPGTTAISPLSNGGGPASGGGGGAAHIHQHQQLPMAAITPKEIAVEPQSPLFHIRYKSLSSLQLAATATGPQDTQHPTTPISPKAGIVGSGGQEKNHLLSKSASAAMHACIGNGGGGGGGGRGEGTLDSSRSGGRTSGDSGKLPEKKSRRLSRPRSLSNLVWDLRPHKSSSTSAEKSKKKLYLHQFDRQQGTLYL</sequence>
<dbReference type="OMA" id="HACIGNG"/>
<organism evidence="4">
    <name type="scientific">Anopheles darlingi</name>
    <name type="common">Mosquito</name>
    <dbReference type="NCBI Taxonomy" id="43151"/>
    <lineage>
        <taxon>Eukaryota</taxon>
        <taxon>Metazoa</taxon>
        <taxon>Ecdysozoa</taxon>
        <taxon>Arthropoda</taxon>
        <taxon>Hexapoda</taxon>
        <taxon>Insecta</taxon>
        <taxon>Pterygota</taxon>
        <taxon>Neoptera</taxon>
        <taxon>Endopterygota</taxon>
        <taxon>Diptera</taxon>
        <taxon>Nematocera</taxon>
        <taxon>Culicoidea</taxon>
        <taxon>Culicidae</taxon>
        <taxon>Anophelinae</taxon>
        <taxon>Anopheles</taxon>
    </lineage>
</organism>
<gene>
    <name evidence="4" type="ORF">AND_007076</name>
</gene>
<dbReference type="PANTHER" id="PTHR14454:SF11">
    <property type="entry name" value="SERRANO, ISOFORM F"/>
    <property type="match status" value="1"/>
</dbReference>
<feature type="compositionally biased region" description="Polar residues" evidence="2">
    <location>
        <begin position="364"/>
        <end position="381"/>
    </location>
</feature>
<name>W5J9Y5_ANODA</name>
<feature type="region of interest" description="Disordered" evidence="2">
    <location>
        <begin position="1152"/>
        <end position="1218"/>
    </location>
</feature>
<dbReference type="AlphaFoldDB" id="W5J9Y5"/>
<feature type="compositionally biased region" description="Gly residues" evidence="2">
    <location>
        <begin position="1050"/>
        <end position="1062"/>
    </location>
</feature>
<evidence type="ECO:0000256" key="1">
    <source>
        <dbReference type="ARBA" id="ARBA00022553"/>
    </source>
</evidence>
<dbReference type="Proteomes" id="UP000000673">
    <property type="component" value="Unassembled WGS sequence"/>
</dbReference>
<evidence type="ECO:0000313" key="4">
    <source>
        <dbReference type="EMBL" id="ETN61272.1"/>
    </source>
</evidence>
<feature type="region of interest" description="Disordered" evidence="2">
    <location>
        <begin position="912"/>
        <end position="973"/>
    </location>
</feature>
<proteinExistence type="predicted"/>
<keyword evidence="6" id="KW-1185">Reference proteome</keyword>
<feature type="compositionally biased region" description="Basic residues" evidence="2">
    <location>
        <begin position="946"/>
        <end position="955"/>
    </location>
</feature>
<feature type="compositionally biased region" description="Polar residues" evidence="2">
    <location>
        <begin position="960"/>
        <end position="973"/>
    </location>
</feature>
<evidence type="ECO:0000313" key="6">
    <source>
        <dbReference type="Proteomes" id="UP000000673"/>
    </source>
</evidence>
<feature type="compositionally biased region" description="Gly residues" evidence="2">
    <location>
        <begin position="1152"/>
        <end position="1162"/>
    </location>
</feature>
<feature type="region of interest" description="Disordered" evidence="2">
    <location>
        <begin position="333"/>
        <end position="452"/>
    </location>
</feature>
<feature type="compositionally biased region" description="Gly residues" evidence="2">
    <location>
        <begin position="811"/>
        <end position="823"/>
    </location>
</feature>
<evidence type="ECO:0000313" key="5">
    <source>
        <dbReference type="EnsemblMetazoa" id="ADAC007076-PA"/>
    </source>
</evidence>
<keyword evidence="1" id="KW-0597">Phosphoprotein</keyword>
<feature type="region of interest" description="Disordered" evidence="2">
    <location>
        <begin position="861"/>
        <end position="884"/>
    </location>
</feature>
<feature type="compositionally biased region" description="Low complexity" evidence="2">
    <location>
        <begin position="915"/>
        <end position="925"/>
    </location>
</feature>
<dbReference type="VEuPathDB" id="VectorBase:ADAR2_012380"/>
<reference evidence="5" key="4">
    <citation type="submission" date="2015-06" db="UniProtKB">
        <authorList>
            <consortium name="EnsemblMetazoa"/>
        </authorList>
    </citation>
    <scope>IDENTIFICATION</scope>
</reference>
<reference evidence="4" key="3">
    <citation type="journal article" date="2013" name="Nucleic Acids Res.">
        <title>The genome of Anopheles darlingi, the main neotropical malaria vector.</title>
        <authorList>
            <person name="Marinotti O."/>
            <person name="Cerqueira G.C."/>
            <person name="de Almeida L.G."/>
            <person name="Ferro M.I."/>
            <person name="Loreto E.L."/>
            <person name="Zaha A."/>
            <person name="Teixeira S.M."/>
            <person name="Wespiser A.R."/>
            <person name="Almeida E Silva A."/>
            <person name="Schlindwein A.D."/>
            <person name="Pacheco A.C."/>
            <person name="Silva A.L."/>
            <person name="Graveley B.R."/>
            <person name="Walenz B.P."/>
            <person name="Lima Bde A."/>
            <person name="Ribeiro C.A."/>
            <person name="Nunes-Silva C.G."/>
            <person name="de Carvalho C.R."/>
            <person name="Soares C.M."/>
            <person name="de Menezes C.B."/>
            <person name="Matiolli C."/>
            <person name="Caffrey D."/>
            <person name="Araujo D.A."/>
            <person name="de Oliveira D.M."/>
            <person name="Golenbock D."/>
            <person name="Grisard E.C."/>
            <person name="Fantinatti-Garboggini F."/>
            <person name="de Carvalho F.M."/>
            <person name="Barcellos F.G."/>
            <person name="Prosdocimi F."/>
            <person name="May G."/>
            <person name="Azevedo Junior G.M."/>
            <person name="Guimaraes G.M."/>
            <person name="Goldman G.H."/>
            <person name="Padilha I.Q."/>
            <person name="Batista Jda S."/>
            <person name="Ferro J.A."/>
            <person name="Ribeiro J.M."/>
            <person name="Fietto J.L."/>
            <person name="Dabbas K.M."/>
            <person name="Cerdeira L."/>
            <person name="Agnez-Lima L.F."/>
            <person name="Brocchi M."/>
            <person name="de Carvalho M.O."/>
            <person name="Teixeira Mde M."/>
            <person name="Diniz Maia Mde M."/>
            <person name="Goldman M.H."/>
            <person name="Cruz Schneider M.P."/>
            <person name="Felipe M.S."/>
            <person name="Hungria M."/>
            <person name="Nicolas M.F."/>
            <person name="Pereira M."/>
            <person name="Montes M.A."/>
            <person name="Cantao M.E."/>
            <person name="Vincentz M."/>
            <person name="Rafael M.S."/>
            <person name="Silverman N."/>
            <person name="Stoco P.H."/>
            <person name="Souza R.C."/>
            <person name="Vicentini R."/>
            <person name="Gazzinelli R.T."/>
            <person name="Neves Rde O."/>
            <person name="Silva R."/>
            <person name="Astolfi-Filho S."/>
            <person name="Maciel T.E."/>
            <person name="Urmenyi T.P."/>
            <person name="Tadei W.P."/>
            <person name="Camargo E.P."/>
            <person name="de Vasconcelos A.T."/>
        </authorList>
    </citation>
    <scope>NUCLEOTIDE SEQUENCE</scope>
</reference>